<evidence type="ECO:0000313" key="1">
    <source>
        <dbReference type="EMBL" id="MDC3982185.1"/>
    </source>
</evidence>
<accession>A0A9X3X457</accession>
<organism evidence="1 2">
    <name type="scientific">Polyangium jinanense</name>
    <dbReference type="NCBI Taxonomy" id="2829994"/>
    <lineage>
        <taxon>Bacteria</taxon>
        <taxon>Pseudomonadati</taxon>
        <taxon>Myxococcota</taxon>
        <taxon>Polyangia</taxon>
        <taxon>Polyangiales</taxon>
        <taxon>Polyangiaceae</taxon>
        <taxon>Polyangium</taxon>
    </lineage>
</organism>
<dbReference type="EMBL" id="JAGTJJ010000007">
    <property type="protein sequence ID" value="MDC3982185.1"/>
    <property type="molecule type" value="Genomic_DNA"/>
</dbReference>
<proteinExistence type="predicted"/>
<dbReference type="Proteomes" id="UP001151081">
    <property type="component" value="Unassembled WGS sequence"/>
</dbReference>
<protein>
    <submittedName>
        <fullName evidence="1">DUF2019 domain-containing protein</fullName>
    </submittedName>
</protein>
<keyword evidence="2" id="KW-1185">Reference proteome</keyword>
<dbReference type="InterPro" id="IPR016024">
    <property type="entry name" value="ARM-type_fold"/>
</dbReference>
<name>A0A9X3X457_9BACT</name>
<dbReference type="Gene3D" id="1.25.40.70">
    <property type="entry name" value="Phosphatidylinositol 3-kinase, accessory domain (PIK)"/>
    <property type="match status" value="1"/>
</dbReference>
<evidence type="ECO:0000313" key="2">
    <source>
        <dbReference type="Proteomes" id="UP001151081"/>
    </source>
</evidence>
<dbReference type="SUPFAM" id="SSF48371">
    <property type="entry name" value="ARM repeat"/>
    <property type="match status" value="1"/>
</dbReference>
<gene>
    <name evidence="1" type="ORF">KEG57_16825</name>
</gene>
<reference evidence="1 2" key="1">
    <citation type="submission" date="2021-04" db="EMBL/GenBank/DDBJ databases">
        <title>Genome analysis of Polyangium sp.</title>
        <authorList>
            <person name="Li Y."/>
            <person name="Wang J."/>
        </authorList>
    </citation>
    <scope>NUCLEOTIDE SEQUENCE [LARGE SCALE GENOMIC DNA]</scope>
    <source>
        <strain evidence="1 2">SDU14</strain>
    </source>
</reference>
<dbReference type="InterPro" id="IPR042236">
    <property type="entry name" value="PI3K_accessory_sf"/>
</dbReference>
<sequence>MVKRPDMRVLVEQFAEDVAKQTDAIWQGDHRTGNKHAKRYMATFRKLRAIGDAGRDALAALLAHERPDVRVMAAAYLLRHRTTESMEVLREAAKGSGLIAFEASQAIKRWEEGTWALDPA</sequence>
<dbReference type="AlphaFoldDB" id="A0A9X3X457"/>
<comment type="caution">
    <text evidence="1">The sequence shown here is derived from an EMBL/GenBank/DDBJ whole genome shotgun (WGS) entry which is preliminary data.</text>
</comment>
<dbReference type="RefSeq" id="WP_272458616.1">
    <property type="nucleotide sequence ID" value="NZ_JAGTJJ010000007.1"/>
</dbReference>